<keyword evidence="1" id="KW-0472">Membrane</keyword>
<dbReference type="InterPro" id="IPR029058">
    <property type="entry name" value="AB_hydrolase_fold"/>
</dbReference>
<evidence type="ECO:0000256" key="1">
    <source>
        <dbReference type="SAM" id="Phobius"/>
    </source>
</evidence>
<dbReference type="Gene3D" id="3.40.50.1820">
    <property type="entry name" value="alpha/beta hydrolase"/>
    <property type="match status" value="1"/>
</dbReference>
<evidence type="ECO:0000313" key="4">
    <source>
        <dbReference type="Proteomes" id="UP000251075"/>
    </source>
</evidence>
<sequence length="271" mass="29219">MIKIVIQAILAFGGLYLLFIGLLALNQRGMIYHPDPTPADPAEADVPEMVPVPLKADDGWPVGGWYAPPRNSDKPTVVFFHGNSGTVGSRAFKARALLDAGFGVFLAEYRGYGGMAGKPSEKGLYADARAVLSWLISRGVPASRIALYGESLGAGVALEMTRLMDPLLVVLECPFTSLPDLAPPYVLPPFAALAMVDRFDNLSKIGALKVPLLVVHGEQDETVPVAMARRLLAAADMDYKESLFLPNAHHNDLWDHGAGEKVIDFIRRGGK</sequence>
<dbReference type="AlphaFoldDB" id="A0A364P3W7"/>
<proteinExistence type="predicted"/>
<dbReference type="Pfam" id="PF12146">
    <property type="entry name" value="Hydrolase_4"/>
    <property type="match status" value="1"/>
</dbReference>
<dbReference type="Proteomes" id="UP000251075">
    <property type="component" value="Unassembled WGS sequence"/>
</dbReference>
<dbReference type="GO" id="GO:0016787">
    <property type="term" value="F:hydrolase activity"/>
    <property type="evidence" value="ECO:0007669"/>
    <property type="project" value="UniProtKB-KW"/>
</dbReference>
<evidence type="ECO:0000313" key="3">
    <source>
        <dbReference type="EMBL" id="RAU23980.1"/>
    </source>
</evidence>
<evidence type="ECO:0000259" key="2">
    <source>
        <dbReference type="Pfam" id="PF12146"/>
    </source>
</evidence>
<dbReference type="EMBL" id="PGTO01000001">
    <property type="protein sequence ID" value="RAU23980.1"/>
    <property type="molecule type" value="Genomic_DNA"/>
</dbReference>
<feature type="transmembrane region" description="Helical" evidence="1">
    <location>
        <begin position="6"/>
        <end position="25"/>
    </location>
</feature>
<protein>
    <submittedName>
        <fullName evidence="3">Alpha/beta hydrolase</fullName>
    </submittedName>
</protein>
<feature type="domain" description="Serine aminopeptidase S33" evidence="2">
    <location>
        <begin position="74"/>
        <end position="181"/>
    </location>
</feature>
<reference evidence="3 4" key="1">
    <citation type="submission" date="2017-11" db="EMBL/GenBank/DDBJ databases">
        <title>Draft genome sequence of magnetotactic bacterium Magnetospirillum kuznetsovii LBB-42.</title>
        <authorList>
            <person name="Grouzdev D.S."/>
            <person name="Rysina M.S."/>
            <person name="Baslerov R.V."/>
            <person name="Koziaeva V."/>
        </authorList>
    </citation>
    <scope>NUCLEOTIDE SEQUENCE [LARGE SCALE GENOMIC DNA]</scope>
    <source>
        <strain evidence="3 4">LBB-42</strain>
    </source>
</reference>
<dbReference type="RefSeq" id="WP_112142213.1">
    <property type="nucleotide sequence ID" value="NZ_PGTO01000001.1"/>
</dbReference>
<organism evidence="3 4">
    <name type="scientific">Paramagnetospirillum kuznetsovii</name>
    <dbReference type="NCBI Taxonomy" id="2053833"/>
    <lineage>
        <taxon>Bacteria</taxon>
        <taxon>Pseudomonadati</taxon>
        <taxon>Pseudomonadota</taxon>
        <taxon>Alphaproteobacteria</taxon>
        <taxon>Rhodospirillales</taxon>
        <taxon>Magnetospirillaceae</taxon>
        <taxon>Paramagnetospirillum</taxon>
    </lineage>
</organism>
<accession>A0A364P3W7</accession>
<dbReference type="PANTHER" id="PTHR12277">
    <property type="entry name" value="ALPHA/BETA HYDROLASE DOMAIN-CONTAINING PROTEIN"/>
    <property type="match status" value="1"/>
</dbReference>
<keyword evidence="3" id="KW-0378">Hydrolase</keyword>
<comment type="caution">
    <text evidence="3">The sequence shown here is derived from an EMBL/GenBank/DDBJ whole genome shotgun (WGS) entry which is preliminary data.</text>
</comment>
<keyword evidence="1" id="KW-0812">Transmembrane</keyword>
<keyword evidence="4" id="KW-1185">Reference proteome</keyword>
<gene>
    <name evidence="3" type="ORF">CU669_02630</name>
</gene>
<dbReference type="OrthoDB" id="9798884at2"/>
<keyword evidence="1" id="KW-1133">Transmembrane helix</keyword>
<dbReference type="SUPFAM" id="SSF53474">
    <property type="entry name" value="alpha/beta-Hydrolases"/>
    <property type="match status" value="1"/>
</dbReference>
<dbReference type="InterPro" id="IPR022742">
    <property type="entry name" value="Hydrolase_4"/>
</dbReference>
<name>A0A364P3W7_9PROT</name>